<gene>
    <name evidence="1" type="ORF">B5J94_13225</name>
</gene>
<feature type="non-terminal residue" evidence="1">
    <location>
        <position position="60"/>
    </location>
</feature>
<name>A0A1V4GLY8_MORLA</name>
<reference evidence="2" key="1">
    <citation type="submission" date="2017-03" db="EMBL/GenBank/DDBJ databases">
        <title>Draft genome sequence of Moraxella equi CCUG 4950T type strain.</title>
        <authorList>
            <person name="Salva-Serra F."/>
            <person name="Engstrom-Jakobsson H."/>
            <person name="Thorell K."/>
            <person name="Jaen-Luchoro D."/>
            <person name="Gonzales-Siles L."/>
            <person name="Karlsson R."/>
            <person name="Yazdan S."/>
            <person name="Boulund F."/>
            <person name="Johnning A."/>
            <person name="Engstrand L."/>
            <person name="Kristiansson E."/>
            <person name="Moore E."/>
        </authorList>
    </citation>
    <scope>NUCLEOTIDE SEQUENCE [LARGE SCALE GENOMIC DNA]</scope>
    <source>
        <strain evidence="2">CCUG 4441</strain>
    </source>
</reference>
<evidence type="ECO:0000313" key="1">
    <source>
        <dbReference type="EMBL" id="OPH33321.1"/>
    </source>
</evidence>
<evidence type="ECO:0000313" key="2">
    <source>
        <dbReference type="Proteomes" id="UP000191025"/>
    </source>
</evidence>
<proteinExistence type="predicted"/>
<dbReference type="AlphaFoldDB" id="A0A1V4GLY8"/>
<organism evidence="1 2">
    <name type="scientific">Moraxella lacunata</name>
    <dbReference type="NCBI Taxonomy" id="477"/>
    <lineage>
        <taxon>Bacteria</taxon>
        <taxon>Pseudomonadati</taxon>
        <taxon>Pseudomonadota</taxon>
        <taxon>Gammaproteobacteria</taxon>
        <taxon>Moraxellales</taxon>
        <taxon>Moraxellaceae</taxon>
        <taxon>Moraxella</taxon>
    </lineage>
</organism>
<dbReference type="EMBL" id="MXAN01000120">
    <property type="protein sequence ID" value="OPH33321.1"/>
    <property type="molecule type" value="Genomic_DNA"/>
</dbReference>
<comment type="caution">
    <text evidence="1">The sequence shown here is derived from an EMBL/GenBank/DDBJ whole genome shotgun (WGS) entry which is preliminary data.</text>
</comment>
<accession>A0A1V4GLY8</accession>
<dbReference type="Proteomes" id="UP000191025">
    <property type="component" value="Unassembled WGS sequence"/>
</dbReference>
<sequence length="60" mass="7088">MGWFLFAKNLLSWGLVLIDVGIFWCDMQGKLQHAPCISKTRYNKPTRLSVFRFTPRDDIR</sequence>
<protein>
    <submittedName>
        <fullName evidence="1">Uncharacterized protein</fullName>
    </submittedName>
</protein>